<dbReference type="SUPFAM" id="SSF56672">
    <property type="entry name" value="DNA/RNA polymerases"/>
    <property type="match status" value="1"/>
</dbReference>
<proteinExistence type="predicted"/>
<feature type="non-terminal residue" evidence="2">
    <location>
        <position position="59"/>
    </location>
</feature>
<dbReference type="OrthoDB" id="2662456at2759"/>
<dbReference type="AlphaFoldDB" id="A0A0C9ULB1"/>
<evidence type="ECO:0000313" key="2">
    <source>
        <dbReference type="EMBL" id="KIJ29607.1"/>
    </source>
</evidence>
<dbReference type="InterPro" id="IPR041577">
    <property type="entry name" value="RT_RNaseH_2"/>
</dbReference>
<accession>A0A0C9ULB1</accession>
<dbReference type="HOGENOM" id="CLU_178721_1_0_1"/>
<keyword evidence="3" id="KW-1185">Reference proteome</keyword>
<dbReference type="EMBL" id="KN837279">
    <property type="protein sequence ID" value="KIJ29607.1"/>
    <property type="molecule type" value="Genomic_DNA"/>
</dbReference>
<organism evidence="2 3">
    <name type="scientific">Sphaerobolus stellatus (strain SS14)</name>
    <dbReference type="NCBI Taxonomy" id="990650"/>
    <lineage>
        <taxon>Eukaryota</taxon>
        <taxon>Fungi</taxon>
        <taxon>Dikarya</taxon>
        <taxon>Basidiomycota</taxon>
        <taxon>Agaricomycotina</taxon>
        <taxon>Agaricomycetes</taxon>
        <taxon>Phallomycetidae</taxon>
        <taxon>Geastrales</taxon>
        <taxon>Sphaerobolaceae</taxon>
        <taxon>Sphaerobolus</taxon>
    </lineage>
</organism>
<sequence>LRSTSLKGKWGDEQREAFLKLKVLLTSEPVLKAPIYDGRPFRVTTDGSGKGFGGMLSQQ</sequence>
<feature type="non-terminal residue" evidence="2">
    <location>
        <position position="1"/>
    </location>
</feature>
<reference evidence="2 3" key="1">
    <citation type="submission" date="2014-06" db="EMBL/GenBank/DDBJ databases">
        <title>Evolutionary Origins and Diversification of the Mycorrhizal Mutualists.</title>
        <authorList>
            <consortium name="DOE Joint Genome Institute"/>
            <consortium name="Mycorrhizal Genomics Consortium"/>
            <person name="Kohler A."/>
            <person name="Kuo A."/>
            <person name="Nagy L.G."/>
            <person name="Floudas D."/>
            <person name="Copeland A."/>
            <person name="Barry K.W."/>
            <person name="Cichocki N."/>
            <person name="Veneault-Fourrey C."/>
            <person name="LaButti K."/>
            <person name="Lindquist E.A."/>
            <person name="Lipzen A."/>
            <person name="Lundell T."/>
            <person name="Morin E."/>
            <person name="Murat C."/>
            <person name="Riley R."/>
            <person name="Ohm R."/>
            <person name="Sun H."/>
            <person name="Tunlid A."/>
            <person name="Henrissat B."/>
            <person name="Grigoriev I.V."/>
            <person name="Hibbett D.S."/>
            <person name="Martin F."/>
        </authorList>
    </citation>
    <scope>NUCLEOTIDE SEQUENCE [LARGE SCALE GENOMIC DNA]</scope>
    <source>
        <strain evidence="2 3">SS14</strain>
    </source>
</reference>
<dbReference type="Proteomes" id="UP000054279">
    <property type="component" value="Unassembled WGS sequence"/>
</dbReference>
<name>A0A0C9ULB1_SPHS4</name>
<dbReference type="InterPro" id="IPR043502">
    <property type="entry name" value="DNA/RNA_pol_sf"/>
</dbReference>
<feature type="domain" description="Reverse transcriptase/retrotransposon-derived protein RNase H-like" evidence="1">
    <location>
        <begin position="10"/>
        <end position="59"/>
    </location>
</feature>
<protein>
    <recommendedName>
        <fullName evidence="1">Reverse transcriptase/retrotransposon-derived protein RNase H-like domain-containing protein</fullName>
    </recommendedName>
</protein>
<evidence type="ECO:0000259" key="1">
    <source>
        <dbReference type="Pfam" id="PF17919"/>
    </source>
</evidence>
<evidence type="ECO:0000313" key="3">
    <source>
        <dbReference type="Proteomes" id="UP000054279"/>
    </source>
</evidence>
<dbReference type="InterPro" id="IPR043128">
    <property type="entry name" value="Rev_trsase/Diguanyl_cyclase"/>
</dbReference>
<dbReference type="Pfam" id="PF17919">
    <property type="entry name" value="RT_RNaseH_2"/>
    <property type="match status" value="1"/>
</dbReference>
<gene>
    <name evidence="2" type="ORF">M422DRAFT_83888</name>
</gene>
<dbReference type="Gene3D" id="3.30.70.270">
    <property type="match status" value="1"/>
</dbReference>